<keyword evidence="1" id="KW-0472">Membrane</keyword>
<evidence type="ECO:0000256" key="1">
    <source>
        <dbReference type="SAM" id="Phobius"/>
    </source>
</evidence>
<reference evidence="3" key="3">
    <citation type="submission" date="2020-06" db="EMBL/GenBank/DDBJ databases">
        <title>Helianthus annuus Genome sequencing and assembly Release 2.</title>
        <authorList>
            <person name="Gouzy J."/>
            <person name="Langlade N."/>
            <person name="Munos S."/>
        </authorList>
    </citation>
    <scope>NUCLEOTIDE SEQUENCE</scope>
    <source>
        <tissue evidence="3">Leaves</tissue>
    </source>
</reference>
<protein>
    <recommendedName>
        <fullName evidence="2">DUF7733 domain-containing protein</fullName>
    </recommendedName>
</protein>
<dbReference type="InterPro" id="IPR056635">
    <property type="entry name" value="DUF7733"/>
</dbReference>
<evidence type="ECO:0000313" key="3">
    <source>
        <dbReference type="EMBL" id="KAF5772340.1"/>
    </source>
</evidence>
<reference evidence="3 5" key="1">
    <citation type="journal article" date="2017" name="Nature">
        <title>The sunflower genome provides insights into oil metabolism, flowering and Asterid evolution.</title>
        <authorList>
            <person name="Badouin H."/>
            <person name="Gouzy J."/>
            <person name="Grassa C.J."/>
            <person name="Murat F."/>
            <person name="Staton S.E."/>
            <person name="Cottret L."/>
            <person name="Lelandais-Briere C."/>
            <person name="Owens G.L."/>
            <person name="Carrere S."/>
            <person name="Mayjonade B."/>
            <person name="Legrand L."/>
            <person name="Gill N."/>
            <person name="Kane N.C."/>
            <person name="Bowers J.E."/>
            <person name="Hubner S."/>
            <person name="Bellec A."/>
            <person name="Berard A."/>
            <person name="Berges H."/>
            <person name="Blanchet N."/>
            <person name="Boniface M.C."/>
            <person name="Brunel D."/>
            <person name="Catrice O."/>
            <person name="Chaidir N."/>
            <person name="Claudel C."/>
            <person name="Donnadieu C."/>
            <person name="Faraut T."/>
            <person name="Fievet G."/>
            <person name="Helmstetter N."/>
            <person name="King M."/>
            <person name="Knapp S.J."/>
            <person name="Lai Z."/>
            <person name="Le Paslier M.C."/>
            <person name="Lippi Y."/>
            <person name="Lorenzon L."/>
            <person name="Mandel J.R."/>
            <person name="Marage G."/>
            <person name="Marchand G."/>
            <person name="Marquand E."/>
            <person name="Bret-Mestries E."/>
            <person name="Morien E."/>
            <person name="Nambeesan S."/>
            <person name="Nguyen T."/>
            <person name="Pegot-Espagnet P."/>
            <person name="Pouilly N."/>
            <person name="Raftis F."/>
            <person name="Sallet E."/>
            <person name="Schiex T."/>
            <person name="Thomas J."/>
            <person name="Vandecasteele C."/>
            <person name="Vares D."/>
            <person name="Vear F."/>
            <person name="Vautrin S."/>
            <person name="Crespi M."/>
            <person name="Mangin B."/>
            <person name="Burke J.M."/>
            <person name="Salse J."/>
            <person name="Munos S."/>
            <person name="Vincourt P."/>
            <person name="Rieseberg L.H."/>
            <person name="Langlade N.B."/>
        </authorList>
    </citation>
    <scope>NUCLEOTIDE SEQUENCE [LARGE SCALE GENOMIC DNA]</scope>
    <source>
        <strain evidence="5">cv. SF193</strain>
        <tissue evidence="3">Leaves</tissue>
    </source>
</reference>
<evidence type="ECO:0000259" key="2">
    <source>
        <dbReference type="Pfam" id="PF24867"/>
    </source>
</evidence>
<dbReference type="Pfam" id="PF24867">
    <property type="entry name" value="DUF7733"/>
    <property type="match status" value="1"/>
</dbReference>
<keyword evidence="1" id="KW-1133">Transmembrane helix</keyword>
<feature type="transmembrane region" description="Helical" evidence="1">
    <location>
        <begin position="168"/>
        <end position="189"/>
    </location>
</feature>
<dbReference type="EMBL" id="MNCJ02000328">
    <property type="protein sequence ID" value="KAF5772340.1"/>
    <property type="molecule type" value="Genomic_DNA"/>
</dbReference>
<dbReference type="PANTHER" id="PTHR33829:SF1">
    <property type="entry name" value="TRANSMEMBRANE PROTEIN"/>
    <property type="match status" value="1"/>
</dbReference>
<name>A0A251TPI9_HELAN</name>
<feature type="transmembrane region" description="Helical" evidence="1">
    <location>
        <begin position="77"/>
        <end position="100"/>
    </location>
</feature>
<feature type="transmembrane region" description="Helical" evidence="1">
    <location>
        <begin position="12"/>
        <end position="32"/>
    </location>
</feature>
<dbReference type="OMA" id="WVKAEFS"/>
<feature type="domain" description="DUF7733" evidence="2">
    <location>
        <begin position="15"/>
        <end position="197"/>
    </location>
</feature>
<dbReference type="AlphaFoldDB" id="A0A251TPI9"/>
<keyword evidence="1" id="KW-0812">Transmembrane</keyword>
<keyword evidence="5" id="KW-1185">Reference proteome</keyword>
<dbReference type="EMBL" id="CM007899">
    <property type="protein sequence ID" value="OTG11931.1"/>
    <property type="molecule type" value="Genomic_DNA"/>
</dbReference>
<dbReference type="Proteomes" id="UP000215914">
    <property type="component" value="Chromosome 10"/>
</dbReference>
<dbReference type="OrthoDB" id="1906194at2759"/>
<sequence>MSGGVPPPPSSTLLSFQHLTSAAIAITLAISGMVPIQHLAFIPLSFFYTLFLSKTAYPTLSTTLPPPIFAAHLRLLTAYVSVGAVVGLVLPVAYIVHGVLNDDTEGVKPAAPHLFLLACQVVMEGVTFAGGFSLPVRVFVPVAYNAVRMYAVFDWVKSEVVKGGGRWLSLANLVFWGFNLFGFLLPVYMPKAFKKYYDDVKDKDT</sequence>
<organism evidence="4 5">
    <name type="scientific">Helianthus annuus</name>
    <name type="common">Common sunflower</name>
    <dbReference type="NCBI Taxonomy" id="4232"/>
    <lineage>
        <taxon>Eukaryota</taxon>
        <taxon>Viridiplantae</taxon>
        <taxon>Streptophyta</taxon>
        <taxon>Embryophyta</taxon>
        <taxon>Tracheophyta</taxon>
        <taxon>Spermatophyta</taxon>
        <taxon>Magnoliopsida</taxon>
        <taxon>eudicotyledons</taxon>
        <taxon>Gunneridae</taxon>
        <taxon>Pentapetalae</taxon>
        <taxon>asterids</taxon>
        <taxon>campanulids</taxon>
        <taxon>Asterales</taxon>
        <taxon>Asteraceae</taxon>
        <taxon>Asteroideae</taxon>
        <taxon>Heliantheae alliance</taxon>
        <taxon>Heliantheae</taxon>
        <taxon>Helianthus</taxon>
    </lineage>
</organism>
<proteinExistence type="predicted"/>
<gene>
    <name evidence="4" type="ORF">HannXRQ_Chr10g0304181</name>
    <name evidence="3" type="ORF">HanXRQr2_Chr13g0575741</name>
</gene>
<reference evidence="4" key="2">
    <citation type="submission" date="2017-02" db="EMBL/GenBank/DDBJ databases">
        <title>Sunflower complete genome.</title>
        <authorList>
            <person name="Langlade N."/>
            <person name="Munos S."/>
        </authorList>
    </citation>
    <scope>NUCLEOTIDE SEQUENCE [LARGE SCALE GENOMIC DNA]</scope>
    <source>
        <tissue evidence="4">Leaves</tissue>
    </source>
</reference>
<dbReference type="Gramene" id="mRNA:HanXRQr2_Chr13g0575741">
    <property type="protein sequence ID" value="CDS:HanXRQr2_Chr13g0575741.1"/>
    <property type="gene ID" value="HanXRQr2_Chr13g0575741"/>
</dbReference>
<dbReference type="InParanoid" id="A0A251TPI9"/>
<evidence type="ECO:0000313" key="5">
    <source>
        <dbReference type="Proteomes" id="UP000215914"/>
    </source>
</evidence>
<accession>A0A251TPI9</accession>
<evidence type="ECO:0000313" key="4">
    <source>
        <dbReference type="EMBL" id="OTG11931.1"/>
    </source>
</evidence>
<dbReference type="PANTHER" id="PTHR33829">
    <property type="entry name" value="OSJNBA0044M19.10 PROTEIN"/>
    <property type="match status" value="1"/>
</dbReference>